<accession>A0A6L8KF41</accession>
<dbReference type="RefSeq" id="WP_161009068.1">
    <property type="nucleotide sequence ID" value="NZ_WWCN01000017.1"/>
</dbReference>
<evidence type="ECO:0008006" key="4">
    <source>
        <dbReference type="Google" id="ProtNLM"/>
    </source>
</evidence>
<feature type="transmembrane region" description="Helical" evidence="1">
    <location>
        <begin position="74"/>
        <end position="97"/>
    </location>
</feature>
<gene>
    <name evidence="2" type="ORF">GTP46_23595</name>
</gene>
<dbReference type="EMBL" id="WWCN01000017">
    <property type="protein sequence ID" value="MYM25620.1"/>
    <property type="molecule type" value="Genomic_DNA"/>
</dbReference>
<protein>
    <recommendedName>
        <fullName evidence="4">DUF1640 domain-containing protein</fullName>
    </recommendedName>
</protein>
<keyword evidence="1" id="KW-1133">Transmembrane helix</keyword>
<organism evidence="2 3">
    <name type="scientific">Duganella flavida</name>
    <dbReference type="NCBI Taxonomy" id="2692175"/>
    <lineage>
        <taxon>Bacteria</taxon>
        <taxon>Pseudomonadati</taxon>
        <taxon>Pseudomonadota</taxon>
        <taxon>Betaproteobacteria</taxon>
        <taxon>Burkholderiales</taxon>
        <taxon>Oxalobacteraceae</taxon>
        <taxon>Telluria group</taxon>
        <taxon>Duganella</taxon>
    </lineage>
</organism>
<dbReference type="AlphaFoldDB" id="A0A6L8KF41"/>
<keyword evidence="1" id="KW-0472">Membrane</keyword>
<keyword evidence="3" id="KW-1185">Reference proteome</keyword>
<dbReference type="Proteomes" id="UP000479335">
    <property type="component" value="Unassembled WGS sequence"/>
</dbReference>
<comment type="caution">
    <text evidence="2">The sequence shown here is derived from an EMBL/GenBank/DDBJ whole genome shotgun (WGS) entry which is preliminary data.</text>
</comment>
<keyword evidence="1" id="KW-0812">Transmembrane</keyword>
<proteinExistence type="predicted"/>
<name>A0A6L8KF41_9BURK</name>
<sequence length="98" mass="11008">MSTPFDSHQHAKRLMEAGVQPALAEIQAETNGQLFNELGQLSNKLQEVEVRGNTKIEQVKLELEVNIAETRTELVRWVVGIAILQSSLLTGFMLRLIH</sequence>
<evidence type="ECO:0000313" key="3">
    <source>
        <dbReference type="Proteomes" id="UP000479335"/>
    </source>
</evidence>
<reference evidence="2 3" key="1">
    <citation type="submission" date="2019-12" db="EMBL/GenBank/DDBJ databases">
        <title>Novel species isolated from a subtropical stream in China.</title>
        <authorList>
            <person name="Lu H."/>
        </authorList>
    </citation>
    <scope>NUCLEOTIDE SEQUENCE [LARGE SCALE GENOMIC DNA]</scope>
    <source>
        <strain evidence="2 3">FT135W</strain>
    </source>
</reference>
<evidence type="ECO:0000313" key="2">
    <source>
        <dbReference type="EMBL" id="MYM25620.1"/>
    </source>
</evidence>
<evidence type="ECO:0000256" key="1">
    <source>
        <dbReference type="SAM" id="Phobius"/>
    </source>
</evidence>